<evidence type="ECO:0000313" key="2">
    <source>
        <dbReference type="EMBL" id="GAO52728.1"/>
    </source>
</evidence>
<dbReference type="AlphaFoldDB" id="A0A0E9NSH7"/>
<sequence>MITCFGGHYPAGRGVAQSSFITEPPLSVSNSLIRCPEMLRDTAGLPFSCMSILPPTIKVHVALPTLFPLNLVTTRHMHLGVHGAGGAGAGAPPNPLTNVGTTLLFFFSGSFASPSSFSFASFFSTTAGPVGTSGTDTDTDTGTPATILELELVLLGLSGTGTLGLPPALPTSLPLCLLPIPTSPGPGCTSPNSPSPNTKTLAYPSPLTATTHLPSPLHAKSVKPA</sequence>
<keyword evidence="3" id="KW-1185">Reference proteome</keyword>
<accession>A0A0E9NSH7</accession>
<evidence type="ECO:0000256" key="1">
    <source>
        <dbReference type="SAM" id="MobiDB-lite"/>
    </source>
</evidence>
<reference evidence="2 3" key="2">
    <citation type="journal article" date="2014" name="J. Gen. Appl. Microbiol.">
        <title>The early diverging ascomycetous budding yeast Saitoella complicata has three histone deacetylases belonging to the Clr6, Hos2, and Rpd3 lineages.</title>
        <authorList>
            <person name="Nishida H."/>
            <person name="Matsumoto T."/>
            <person name="Kondo S."/>
            <person name="Hamamoto M."/>
            <person name="Yoshikawa H."/>
        </authorList>
    </citation>
    <scope>NUCLEOTIDE SEQUENCE [LARGE SCALE GENOMIC DNA]</scope>
    <source>
        <strain evidence="2 3">NRRL Y-17804</strain>
    </source>
</reference>
<comment type="caution">
    <text evidence="2">The sequence shown here is derived from an EMBL/GenBank/DDBJ whole genome shotgun (WGS) entry which is preliminary data.</text>
</comment>
<gene>
    <name evidence="2" type="ORF">G7K_6798-t1</name>
</gene>
<reference evidence="2 3" key="3">
    <citation type="journal article" date="2015" name="Genome Announc.">
        <title>Draft Genome Sequence of the Archiascomycetous Yeast Saitoella complicata.</title>
        <authorList>
            <person name="Yamauchi K."/>
            <person name="Kondo S."/>
            <person name="Hamamoto M."/>
            <person name="Takahashi Y."/>
            <person name="Ogura Y."/>
            <person name="Hayashi T."/>
            <person name="Nishida H."/>
        </authorList>
    </citation>
    <scope>NUCLEOTIDE SEQUENCE [LARGE SCALE GENOMIC DNA]</scope>
    <source>
        <strain evidence="2 3">NRRL Y-17804</strain>
    </source>
</reference>
<feature type="compositionally biased region" description="Polar residues" evidence="1">
    <location>
        <begin position="189"/>
        <end position="200"/>
    </location>
</feature>
<protein>
    <submittedName>
        <fullName evidence="2">Uncharacterized protein</fullName>
    </submittedName>
</protein>
<name>A0A0E9NSH7_SAICN</name>
<dbReference type="EMBL" id="BACD03000083">
    <property type="protein sequence ID" value="GAO52728.1"/>
    <property type="molecule type" value="Genomic_DNA"/>
</dbReference>
<feature type="region of interest" description="Disordered" evidence="1">
    <location>
        <begin position="186"/>
        <end position="225"/>
    </location>
</feature>
<evidence type="ECO:0000313" key="3">
    <source>
        <dbReference type="Proteomes" id="UP000033140"/>
    </source>
</evidence>
<organism evidence="2 3">
    <name type="scientific">Saitoella complicata (strain BCRC 22490 / CBS 7301 / JCM 7358 / NBRC 10748 / NRRL Y-17804)</name>
    <dbReference type="NCBI Taxonomy" id="698492"/>
    <lineage>
        <taxon>Eukaryota</taxon>
        <taxon>Fungi</taxon>
        <taxon>Dikarya</taxon>
        <taxon>Ascomycota</taxon>
        <taxon>Taphrinomycotina</taxon>
        <taxon>Taphrinomycotina incertae sedis</taxon>
        <taxon>Saitoella</taxon>
    </lineage>
</organism>
<dbReference type="Proteomes" id="UP000033140">
    <property type="component" value="Unassembled WGS sequence"/>
</dbReference>
<proteinExistence type="predicted"/>
<reference evidence="2 3" key="1">
    <citation type="journal article" date="2011" name="J. Gen. Appl. Microbiol.">
        <title>Draft genome sequencing of the enigmatic yeast Saitoella complicata.</title>
        <authorList>
            <person name="Nishida H."/>
            <person name="Hamamoto M."/>
            <person name="Sugiyama J."/>
        </authorList>
    </citation>
    <scope>NUCLEOTIDE SEQUENCE [LARGE SCALE GENOMIC DNA]</scope>
    <source>
        <strain evidence="2 3">NRRL Y-17804</strain>
    </source>
</reference>